<proteinExistence type="predicted"/>
<dbReference type="Proteomes" id="UP000315995">
    <property type="component" value="Chromosome"/>
</dbReference>
<dbReference type="AlphaFoldDB" id="A0A4Y6PPN3"/>
<organism evidence="3 4">
    <name type="scientific">Persicimonas caeni</name>
    <dbReference type="NCBI Taxonomy" id="2292766"/>
    <lineage>
        <taxon>Bacteria</taxon>
        <taxon>Deltaproteobacteria</taxon>
        <taxon>Bradymonadales</taxon>
        <taxon>Bradymonadaceae</taxon>
        <taxon>Persicimonas</taxon>
    </lineage>
</organism>
<accession>A0A5B8Y6V1</accession>
<reference evidence="3 4" key="1">
    <citation type="submission" date="2019-06" db="EMBL/GenBank/DDBJ databases">
        <title>Persicimonas caeni gen. nov., sp. nov., a predatory bacterium isolated from solar saltern.</title>
        <authorList>
            <person name="Wang S."/>
        </authorList>
    </citation>
    <scope>NUCLEOTIDE SEQUENCE [LARGE SCALE GENOMIC DNA]</scope>
    <source>
        <strain evidence="3 4">YN101</strain>
    </source>
</reference>
<dbReference type="OrthoDB" id="9795345at2"/>
<name>A0A4Y6PPN3_PERCE</name>
<gene>
    <name evidence="3" type="ORF">FIV42_05890</name>
</gene>
<evidence type="ECO:0000256" key="1">
    <source>
        <dbReference type="SAM" id="MobiDB-lite"/>
    </source>
</evidence>
<keyword evidence="4" id="KW-1185">Reference proteome</keyword>
<evidence type="ECO:0000313" key="3">
    <source>
        <dbReference type="EMBL" id="QDG50278.1"/>
    </source>
</evidence>
<feature type="region of interest" description="Disordered" evidence="1">
    <location>
        <begin position="183"/>
        <end position="228"/>
    </location>
</feature>
<evidence type="ECO:0000259" key="2">
    <source>
        <dbReference type="Pfam" id="PF07879"/>
    </source>
</evidence>
<feature type="domain" description="PHA accumulation regulator DNA-binding N-terminal" evidence="2">
    <location>
        <begin position="57"/>
        <end position="114"/>
    </location>
</feature>
<protein>
    <recommendedName>
        <fullName evidence="2">PHA accumulation regulator DNA-binding N-terminal domain-containing protein</fullName>
    </recommendedName>
</protein>
<sequence>MQQVCGNIVNWNVVVKWSILAMAPLACVCYAYAIRCGIAQCAFQRHMARPQVNLMITIKKYSNRRLYDTSQSSYITLEDLADKIRQGNDVRVVDAKSDEDLTQQVLAQIILESRGAAKLLPVPLLMRLIRMGEDNLAEFFSQYMSWSLEIYLRFKQGYEKVSPYNPFGSLPFAESNPLMRMFGGQKAPWDTTPPWQDYQSTQQSPTQPAPPPEPEEPGLGEQSSEEVAAMRKEIDELKELVKQMAGNAGD</sequence>
<dbReference type="InterPro" id="IPR012909">
    <property type="entry name" value="PHA_DNA-bd_N"/>
</dbReference>
<dbReference type="Pfam" id="PF07879">
    <property type="entry name" value="PHB_acc_N"/>
    <property type="match status" value="1"/>
</dbReference>
<evidence type="ECO:0000313" key="4">
    <source>
        <dbReference type="Proteomes" id="UP000315995"/>
    </source>
</evidence>
<dbReference type="EMBL" id="CP041186">
    <property type="protein sequence ID" value="QDG50278.1"/>
    <property type="molecule type" value="Genomic_DNA"/>
</dbReference>
<accession>A0A4Y6PPN3</accession>